<dbReference type="AlphaFoldDB" id="A0A2A6C4M8"/>
<name>A0A2A6C4M8_PRIPA</name>
<evidence type="ECO:0000313" key="2">
    <source>
        <dbReference type="Proteomes" id="UP000005239"/>
    </source>
</evidence>
<dbReference type="OrthoDB" id="5798933at2759"/>
<dbReference type="SUPFAM" id="SSF81321">
    <property type="entry name" value="Family A G protein-coupled receptor-like"/>
    <property type="match status" value="1"/>
</dbReference>
<dbReference type="PANTHER" id="PTHR45907">
    <property type="entry name" value="SERPENTINE RECEPTOR, CLASS J"/>
    <property type="match status" value="1"/>
</dbReference>
<accession>A0A8R1Z1J8</accession>
<dbReference type="InterPro" id="IPR019428">
    <property type="entry name" value="7TM_GPCR_serpentine_rcpt_Str"/>
</dbReference>
<sequence length="343" mass="38437">MNNSLVIIDYATKVSVVPAIISNVLLIIVSHRFSRNEIGTYRYIIILFSLCQILLNLFHFCINPKVLVLSGIFSIVSDSPYDSKVFFDDTSLLEWAHSQRHHNFPMSLSILGSAEASLLDECLSYSIFRPYNIGNFLSAQFMIQWTTVVLAVLFALIGATLSLGLTNDPNIEKVMKTEFDRKYGREVYTGWIVFQYKRRNGLHLPSVLLAIVFDSFSIAFIAVVLSLALLTFNYVSIAFALSPFTKNIHTRLLTTIGLQVVVSVLFVTLPSLLNMTLPIFGCSFPLLSDVTGLLNGLDPSLEAIVIIMLSKSYRRGVVTLFSRDHRRDTIQSPFLVTVAKTSF</sequence>
<evidence type="ECO:0000313" key="1">
    <source>
        <dbReference type="EnsemblMetazoa" id="PPA40565.1"/>
    </source>
</evidence>
<dbReference type="Proteomes" id="UP000005239">
    <property type="component" value="Unassembled WGS sequence"/>
</dbReference>
<gene>
    <name evidence="1" type="primary">WBGene00278934</name>
</gene>
<dbReference type="PANTHER" id="PTHR45907:SF16">
    <property type="entry name" value="SERPENTINE RECEPTOR, CLASS J"/>
    <property type="match status" value="1"/>
</dbReference>
<dbReference type="EnsemblMetazoa" id="PPA40565.1">
    <property type="protein sequence ID" value="PPA40565.1"/>
    <property type="gene ID" value="WBGene00278934"/>
</dbReference>
<keyword evidence="2" id="KW-1185">Reference proteome</keyword>
<organism evidence="1 2">
    <name type="scientific">Pristionchus pacificus</name>
    <name type="common">Parasitic nematode worm</name>
    <dbReference type="NCBI Taxonomy" id="54126"/>
    <lineage>
        <taxon>Eukaryota</taxon>
        <taxon>Metazoa</taxon>
        <taxon>Ecdysozoa</taxon>
        <taxon>Nematoda</taxon>
        <taxon>Chromadorea</taxon>
        <taxon>Rhabditida</taxon>
        <taxon>Rhabditina</taxon>
        <taxon>Diplogasteromorpha</taxon>
        <taxon>Diplogasteroidea</taxon>
        <taxon>Neodiplogasteridae</taxon>
        <taxon>Pristionchus</taxon>
    </lineage>
</organism>
<protein>
    <submittedName>
        <fullName evidence="1">G protein-coupled receptor</fullName>
    </submittedName>
</protein>
<reference evidence="1" key="2">
    <citation type="submission" date="2022-06" db="UniProtKB">
        <authorList>
            <consortium name="EnsemblMetazoa"/>
        </authorList>
    </citation>
    <scope>IDENTIFICATION</scope>
    <source>
        <strain evidence="1">PS312</strain>
    </source>
</reference>
<accession>A0A2A6C4M8</accession>
<dbReference type="InterPro" id="IPR019423">
    <property type="entry name" value="7TM_GPCR_serpentine_rcpt_Srj"/>
</dbReference>
<dbReference type="Pfam" id="PF10326">
    <property type="entry name" value="7TM_GPCR_Str"/>
    <property type="match status" value="2"/>
</dbReference>
<proteinExistence type="predicted"/>
<reference evidence="2" key="1">
    <citation type="journal article" date="2008" name="Nat. Genet.">
        <title>The Pristionchus pacificus genome provides a unique perspective on nematode lifestyle and parasitism.</title>
        <authorList>
            <person name="Dieterich C."/>
            <person name="Clifton S.W."/>
            <person name="Schuster L.N."/>
            <person name="Chinwalla A."/>
            <person name="Delehaunty K."/>
            <person name="Dinkelacker I."/>
            <person name="Fulton L."/>
            <person name="Fulton R."/>
            <person name="Godfrey J."/>
            <person name="Minx P."/>
            <person name="Mitreva M."/>
            <person name="Roeseler W."/>
            <person name="Tian H."/>
            <person name="Witte H."/>
            <person name="Yang S.P."/>
            <person name="Wilson R.K."/>
            <person name="Sommer R.J."/>
        </authorList>
    </citation>
    <scope>NUCLEOTIDE SEQUENCE [LARGE SCALE GENOMIC DNA]</scope>
    <source>
        <strain evidence="2">PS312</strain>
    </source>
</reference>